<sequence>MHDETNKPGAGGSLSVFVVEDEFLIAMDVEMMLEQNGHAVIATAPSVENALRLLEEARPDVALLDMNLRGELVFPVAERLRSLNIPFVLASAYGTVDFEGGEAVADAENIGKPINERRLLDALRRAVGQG</sequence>
<evidence type="ECO:0000256" key="4">
    <source>
        <dbReference type="PROSITE-ProRule" id="PRU00169"/>
    </source>
</evidence>
<evidence type="ECO:0000313" key="6">
    <source>
        <dbReference type="EMBL" id="SLN33310.1"/>
    </source>
</evidence>
<dbReference type="SMART" id="SM00448">
    <property type="entry name" value="REC"/>
    <property type="match status" value="1"/>
</dbReference>
<proteinExistence type="predicted"/>
<dbReference type="GO" id="GO:0005829">
    <property type="term" value="C:cytosol"/>
    <property type="evidence" value="ECO:0007669"/>
    <property type="project" value="TreeGrafter"/>
</dbReference>
<evidence type="ECO:0000259" key="5">
    <source>
        <dbReference type="PROSITE" id="PS50110"/>
    </source>
</evidence>
<dbReference type="InterPro" id="IPR039420">
    <property type="entry name" value="WalR-like"/>
</dbReference>
<evidence type="ECO:0000256" key="3">
    <source>
        <dbReference type="ARBA" id="ARBA00023125"/>
    </source>
</evidence>
<evidence type="ECO:0000256" key="1">
    <source>
        <dbReference type="ARBA" id="ARBA00022553"/>
    </source>
</evidence>
<dbReference type="RefSeq" id="WP_085853369.1">
    <property type="nucleotide sequence ID" value="NZ_FOPF01000003.1"/>
</dbReference>
<dbReference type="PANTHER" id="PTHR48111:SF40">
    <property type="entry name" value="PHOSPHATE REGULON TRANSCRIPTIONAL REGULATORY PROTEIN PHOB"/>
    <property type="match status" value="1"/>
</dbReference>
<accession>A0A1Y5S5X2</accession>
<protein>
    <submittedName>
        <fullName evidence="6">Transcriptional regulatory protein AfsQ1</fullName>
    </submittedName>
</protein>
<evidence type="ECO:0000256" key="2">
    <source>
        <dbReference type="ARBA" id="ARBA00023012"/>
    </source>
</evidence>
<evidence type="ECO:0000313" key="7">
    <source>
        <dbReference type="Proteomes" id="UP000193870"/>
    </source>
</evidence>
<feature type="domain" description="Response regulatory" evidence="5">
    <location>
        <begin position="15"/>
        <end position="127"/>
    </location>
</feature>
<dbReference type="GO" id="GO:0006355">
    <property type="term" value="P:regulation of DNA-templated transcription"/>
    <property type="evidence" value="ECO:0007669"/>
    <property type="project" value="TreeGrafter"/>
</dbReference>
<dbReference type="STRING" id="315423.SAMN04488020_10368"/>
<dbReference type="SUPFAM" id="SSF52172">
    <property type="entry name" value="CheY-like"/>
    <property type="match status" value="1"/>
</dbReference>
<name>A0A1Y5S5X2_9RHOB</name>
<dbReference type="GO" id="GO:0000976">
    <property type="term" value="F:transcription cis-regulatory region binding"/>
    <property type="evidence" value="ECO:0007669"/>
    <property type="project" value="TreeGrafter"/>
</dbReference>
<keyword evidence="2" id="KW-0902">Two-component regulatory system</keyword>
<organism evidence="6 7">
    <name type="scientific">Palleronia marisminoris</name>
    <dbReference type="NCBI Taxonomy" id="315423"/>
    <lineage>
        <taxon>Bacteria</taxon>
        <taxon>Pseudomonadati</taxon>
        <taxon>Pseudomonadota</taxon>
        <taxon>Alphaproteobacteria</taxon>
        <taxon>Rhodobacterales</taxon>
        <taxon>Roseobacteraceae</taxon>
        <taxon>Palleronia</taxon>
    </lineage>
</organism>
<dbReference type="AlphaFoldDB" id="A0A1Y5S5X2"/>
<dbReference type="InterPro" id="IPR011006">
    <property type="entry name" value="CheY-like_superfamily"/>
</dbReference>
<dbReference type="PANTHER" id="PTHR48111">
    <property type="entry name" value="REGULATOR OF RPOS"/>
    <property type="match status" value="1"/>
</dbReference>
<dbReference type="Pfam" id="PF00072">
    <property type="entry name" value="Response_reg"/>
    <property type="match status" value="1"/>
</dbReference>
<dbReference type="Proteomes" id="UP000193870">
    <property type="component" value="Unassembled WGS sequence"/>
</dbReference>
<dbReference type="Gene3D" id="3.40.50.2300">
    <property type="match status" value="1"/>
</dbReference>
<dbReference type="PROSITE" id="PS50110">
    <property type="entry name" value="RESPONSE_REGULATORY"/>
    <property type="match status" value="1"/>
</dbReference>
<reference evidence="6 7" key="1">
    <citation type="submission" date="2017-03" db="EMBL/GenBank/DDBJ databases">
        <authorList>
            <person name="Afonso C.L."/>
            <person name="Miller P.J."/>
            <person name="Scott M.A."/>
            <person name="Spackman E."/>
            <person name="Goraichik I."/>
            <person name="Dimitrov K.M."/>
            <person name="Suarez D.L."/>
            <person name="Swayne D.E."/>
        </authorList>
    </citation>
    <scope>NUCLEOTIDE SEQUENCE [LARGE SCALE GENOMIC DNA]</scope>
    <source>
        <strain evidence="6 7">CECT 7066</strain>
    </source>
</reference>
<keyword evidence="7" id="KW-1185">Reference proteome</keyword>
<dbReference type="OrthoDB" id="582170at2"/>
<keyword evidence="1 4" id="KW-0597">Phosphoprotein</keyword>
<dbReference type="GO" id="GO:0032993">
    <property type="term" value="C:protein-DNA complex"/>
    <property type="evidence" value="ECO:0007669"/>
    <property type="project" value="TreeGrafter"/>
</dbReference>
<dbReference type="EMBL" id="FWFV01000003">
    <property type="protein sequence ID" value="SLN33310.1"/>
    <property type="molecule type" value="Genomic_DNA"/>
</dbReference>
<dbReference type="GO" id="GO:0000156">
    <property type="term" value="F:phosphorelay response regulator activity"/>
    <property type="evidence" value="ECO:0007669"/>
    <property type="project" value="TreeGrafter"/>
</dbReference>
<feature type="modified residue" description="4-aspartylphosphate" evidence="4">
    <location>
        <position position="65"/>
    </location>
</feature>
<gene>
    <name evidence="6" type="primary">afsQ1</name>
    <name evidence="6" type="ORF">PAM7066_01348</name>
</gene>
<keyword evidence="3" id="KW-0238">DNA-binding</keyword>
<dbReference type="InterPro" id="IPR001789">
    <property type="entry name" value="Sig_transdc_resp-reg_receiver"/>
</dbReference>